<organism evidence="9 10">
    <name type="scientific">Antarcticibacterium flavum</name>
    <dbReference type="NCBI Taxonomy" id="2058175"/>
    <lineage>
        <taxon>Bacteria</taxon>
        <taxon>Pseudomonadati</taxon>
        <taxon>Bacteroidota</taxon>
        <taxon>Flavobacteriia</taxon>
        <taxon>Flavobacteriales</taxon>
        <taxon>Flavobacteriaceae</taxon>
        <taxon>Antarcticibacterium</taxon>
    </lineage>
</organism>
<feature type="chain" id="PRO_5023050359" evidence="6">
    <location>
        <begin position="25"/>
        <end position="487"/>
    </location>
</feature>
<dbReference type="Pfam" id="PF14322">
    <property type="entry name" value="SusD-like_3"/>
    <property type="match status" value="1"/>
</dbReference>
<dbReference type="PROSITE" id="PS51257">
    <property type="entry name" value="PROKAR_LIPOPROTEIN"/>
    <property type="match status" value="1"/>
</dbReference>
<evidence type="ECO:0000259" key="8">
    <source>
        <dbReference type="Pfam" id="PF14322"/>
    </source>
</evidence>
<evidence type="ECO:0000256" key="4">
    <source>
        <dbReference type="ARBA" id="ARBA00023136"/>
    </source>
</evidence>
<dbReference type="InterPro" id="IPR033985">
    <property type="entry name" value="SusD-like_N"/>
</dbReference>
<dbReference type="Pfam" id="PF07980">
    <property type="entry name" value="SusD_RagB"/>
    <property type="match status" value="1"/>
</dbReference>
<dbReference type="EMBL" id="CP040812">
    <property type="protein sequence ID" value="QCY69435.1"/>
    <property type="molecule type" value="Genomic_DNA"/>
</dbReference>
<proteinExistence type="inferred from homology"/>
<evidence type="ECO:0000256" key="1">
    <source>
        <dbReference type="ARBA" id="ARBA00004442"/>
    </source>
</evidence>
<feature type="domain" description="RagB/SusD" evidence="7">
    <location>
        <begin position="334"/>
        <end position="462"/>
    </location>
</feature>
<accession>A0A5B7X2Y9</accession>
<evidence type="ECO:0000256" key="6">
    <source>
        <dbReference type="SAM" id="SignalP"/>
    </source>
</evidence>
<dbReference type="OrthoDB" id="5694214at2"/>
<keyword evidence="5" id="KW-0998">Cell outer membrane</keyword>
<evidence type="ECO:0000313" key="9">
    <source>
        <dbReference type="EMBL" id="QCY69435.1"/>
    </source>
</evidence>
<sequence length="487" mass="55044">MKRYSLKFKYLLLSLVLISGVSCSEDYLEKTEEYNIDSENYFNSETDYYNALVGVYDILQSTYVNVLLGEIASDNTLSGGESATDVIGFQQVDEMTHTPVNDNLDDVWDWNFAGVQRANYILEFEDKTDFDGKDMIIAETRFLRAYFTFELLKWFGPIPLKGDERFVLGDEKTVPRASREEVYAQIESDLQFAVDNLEYTAPQTGRATKGAAQALLGKVYLYQDKFDQSATVLTTLINNGPYALSNFATLFEYEGENNEESVFEVQYTGEQGAGFGCLQCSEGNVAVGFQGIRNYTGPLFESGFSFNVPVEEVYNLFTEDDIRRDYSILDIEAWAAQTGATYAEGYKHTGYFNRKYLPRQNDNMGDANLTQPNNYRAIRYADVLLMAAEALNRGGINDTRARTYLNMVRERAGLDAVEVSGNNLTEAIYRERRLELVGEGHRFFDLVRTGRAAQAIDGFTAGKNEVFPIPLEEIEFSQGNWSQNPGY</sequence>
<evidence type="ECO:0000259" key="7">
    <source>
        <dbReference type="Pfam" id="PF07980"/>
    </source>
</evidence>
<dbReference type="GO" id="GO:0009279">
    <property type="term" value="C:cell outer membrane"/>
    <property type="evidence" value="ECO:0007669"/>
    <property type="project" value="UniProtKB-SubCell"/>
</dbReference>
<dbReference type="Proteomes" id="UP000309016">
    <property type="component" value="Chromosome"/>
</dbReference>
<comment type="subcellular location">
    <subcellularLocation>
        <location evidence="1">Cell outer membrane</location>
    </subcellularLocation>
</comment>
<evidence type="ECO:0000313" key="10">
    <source>
        <dbReference type="Proteomes" id="UP000309016"/>
    </source>
</evidence>
<keyword evidence="10" id="KW-1185">Reference proteome</keyword>
<feature type="domain" description="SusD-like N-terminal" evidence="8">
    <location>
        <begin position="26"/>
        <end position="221"/>
    </location>
</feature>
<dbReference type="Gene3D" id="1.25.40.390">
    <property type="match status" value="1"/>
</dbReference>
<dbReference type="RefSeq" id="WP_139066003.1">
    <property type="nucleotide sequence ID" value="NZ_CP040812.1"/>
</dbReference>
<dbReference type="InterPro" id="IPR012944">
    <property type="entry name" value="SusD_RagB_dom"/>
</dbReference>
<evidence type="ECO:0000256" key="3">
    <source>
        <dbReference type="ARBA" id="ARBA00022729"/>
    </source>
</evidence>
<dbReference type="CDD" id="cd08977">
    <property type="entry name" value="SusD"/>
    <property type="match status" value="1"/>
</dbReference>
<keyword evidence="4" id="KW-0472">Membrane</keyword>
<evidence type="ECO:0000256" key="2">
    <source>
        <dbReference type="ARBA" id="ARBA00006275"/>
    </source>
</evidence>
<comment type="similarity">
    <text evidence="2">Belongs to the SusD family.</text>
</comment>
<gene>
    <name evidence="9" type="ORF">FHG64_08540</name>
</gene>
<name>A0A5B7X2Y9_9FLAO</name>
<keyword evidence="3 6" id="KW-0732">Signal</keyword>
<dbReference type="InterPro" id="IPR011990">
    <property type="entry name" value="TPR-like_helical_dom_sf"/>
</dbReference>
<protein>
    <submittedName>
        <fullName evidence="9">RagB/SusD family nutrient uptake outer membrane protein</fullName>
    </submittedName>
</protein>
<dbReference type="SUPFAM" id="SSF48452">
    <property type="entry name" value="TPR-like"/>
    <property type="match status" value="1"/>
</dbReference>
<feature type="signal peptide" evidence="6">
    <location>
        <begin position="1"/>
        <end position="24"/>
    </location>
</feature>
<evidence type="ECO:0000256" key="5">
    <source>
        <dbReference type="ARBA" id="ARBA00023237"/>
    </source>
</evidence>
<reference evidence="9 10" key="1">
    <citation type="submission" date="2019-06" db="EMBL/GenBank/DDBJ databases">
        <title>Complete genome sequence of Antarcticibacterium flavum KCTC 52984T from an Antarctic marine sediment.</title>
        <authorList>
            <person name="Lee Y.M."/>
            <person name="Shin S.C."/>
        </authorList>
    </citation>
    <scope>NUCLEOTIDE SEQUENCE [LARGE SCALE GENOMIC DNA]</scope>
    <source>
        <strain evidence="9 10">KCTC 52984</strain>
    </source>
</reference>
<dbReference type="KEGG" id="afla:FHG64_08540"/>
<dbReference type="AlphaFoldDB" id="A0A5B7X2Y9"/>